<evidence type="ECO:0000256" key="15">
    <source>
        <dbReference type="RuleBase" id="RU000304"/>
    </source>
</evidence>
<dbReference type="PROSITE" id="PS50011">
    <property type="entry name" value="PROTEIN_KINASE_DOM"/>
    <property type="match status" value="1"/>
</dbReference>
<evidence type="ECO:0000256" key="5">
    <source>
        <dbReference type="ARBA" id="ARBA00022679"/>
    </source>
</evidence>
<feature type="domain" description="Protein kinase" evidence="16">
    <location>
        <begin position="81"/>
        <end position="351"/>
    </location>
</feature>
<dbReference type="GO" id="GO:0015031">
    <property type="term" value="P:protein transport"/>
    <property type="evidence" value="ECO:0007669"/>
    <property type="project" value="UniProtKB-KW"/>
</dbReference>
<dbReference type="EC" id="2.7.11.1" evidence="2"/>
<evidence type="ECO:0000256" key="10">
    <source>
        <dbReference type="ARBA" id="ARBA00023006"/>
    </source>
</evidence>
<dbReference type="EMBL" id="KL661949">
    <property type="protein sequence ID" value="KFA59986.1"/>
    <property type="molecule type" value="Genomic_DNA"/>
</dbReference>
<comment type="catalytic activity">
    <reaction evidence="13">
        <text>L-seryl-[protein] + ATP = O-phospho-L-seryl-[protein] + ADP + H(+)</text>
        <dbReference type="Rhea" id="RHEA:17989"/>
        <dbReference type="Rhea" id="RHEA-COMP:9863"/>
        <dbReference type="Rhea" id="RHEA-COMP:11604"/>
        <dbReference type="ChEBI" id="CHEBI:15378"/>
        <dbReference type="ChEBI" id="CHEBI:29999"/>
        <dbReference type="ChEBI" id="CHEBI:30616"/>
        <dbReference type="ChEBI" id="CHEBI:83421"/>
        <dbReference type="ChEBI" id="CHEBI:456216"/>
        <dbReference type="EC" id="2.7.11.1"/>
    </reaction>
</comment>
<evidence type="ECO:0000256" key="14">
    <source>
        <dbReference type="PROSITE-ProRule" id="PRU10141"/>
    </source>
</evidence>
<evidence type="ECO:0000256" key="3">
    <source>
        <dbReference type="ARBA" id="ARBA00022448"/>
    </source>
</evidence>
<keyword evidence="5" id="KW-0808">Transferase</keyword>
<keyword evidence="7" id="KW-0418">Kinase</keyword>
<comment type="catalytic activity">
    <reaction evidence="12">
        <text>L-threonyl-[protein] + ATP = O-phospho-L-threonyl-[protein] + ADP + H(+)</text>
        <dbReference type="Rhea" id="RHEA:46608"/>
        <dbReference type="Rhea" id="RHEA-COMP:11060"/>
        <dbReference type="Rhea" id="RHEA-COMP:11605"/>
        <dbReference type="ChEBI" id="CHEBI:15378"/>
        <dbReference type="ChEBI" id="CHEBI:30013"/>
        <dbReference type="ChEBI" id="CHEBI:30616"/>
        <dbReference type="ChEBI" id="CHEBI:61977"/>
        <dbReference type="ChEBI" id="CHEBI:456216"/>
        <dbReference type="EC" id="2.7.11.1"/>
    </reaction>
</comment>
<keyword evidence="4 15" id="KW-0723">Serine/threonine-protein kinase</keyword>
<dbReference type="GO" id="GO:0034045">
    <property type="term" value="C:phagophore assembly site membrane"/>
    <property type="evidence" value="ECO:0007669"/>
    <property type="project" value="UniProtKB-SubCell"/>
</dbReference>
<dbReference type="AlphaFoldDB" id="A0A084Q7Q1"/>
<dbReference type="InParanoid" id="A0A084Q7Q1"/>
<comment type="similarity">
    <text evidence="15">Belongs to the protein kinase superfamily.</text>
</comment>
<dbReference type="HOGENOM" id="CLU_000288_127_1_1"/>
<dbReference type="GO" id="GO:0005524">
    <property type="term" value="F:ATP binding"/>
    <property type="evidence" value="ECO:0007669"/>
    <property type="project" value="UniProtKB-UniRule"/>
</dbReference>
<evidence type="ECO:0000256" key="6">
    <source>
        <dbReference type="ARBA" id="ARBA00022741"/>
    </source>
</evidence>
<dbReference type="PROSITE" id="PS00107">
    <property type="entry name" value="PROTEIN_KINASE_ATP"/>
    <property type="match status" value="1"/>
</dbReference>
<evidence type="ECO:0000256" key="2">
    <source>
        <dbReference type="ARBA" id="ARBA00012513"/>
    </source>
</evidence>
<evidence type="ECO:0000256" key="7">
    <source>
        <dbReference type="ARBA" id="ARBA00022777"/>
    </source>
</evidence>
<dbReference type="PROSITE" id="PS00108">
    <property type="entry name" value="PROTEIN_KINASE_ST"/>
    <property type="match status" value="1"/>
</dbReference>
<dbReference type="GO" id="GO:0005776">
    <property type="term" value="C:autophagosome"/>
    <property type="evidence" value="ECO:0007669"/>
    <property type="project" value="TreeGrafter"/>
</dbReference>
<dbReference type="GO" id="GO:0010506">
    <property type="term" value="P:regulation of autophagy"/>
    <property type="evidence" value="ECO:0007669"/>
    <property type="project" value="InterPro"/>
</dbReference>
<evidence type="ECO:0000256" key="1">
    <source>
        <dbReference type="ARBA" id="ARBA00004623"/>
    </source>
</evidence>
<evidence type="ECO:0000256" key="8">
    <source>
        <dbReference type="ARBA" id="ARBA00022840"/>
    </source>
</evidence>
<dbReference type="GO" id="GO:0004674">
    <property type="term" value="F:protein serine/threonine kinase activity"/>
    <property type="evidence" value="ECO:0007669"/>
    <property type="project" value="UniProtKB-KW"/>
</dbReference>
<dbReference type="SUPFAM" id="SSF56112">
    <property type="entry name" value="Protein kinase-like (PK-like)"/>
    <property type="match status" value="1"/>
</dbReference>
<dbReference type="SMART" id="SM00220">
    <property type="entry name" value="S_TKc"/>
    <property type="match status" value="1"/>
</dbReference>
<comment type="subcellular location">
    <subcellularLocation>
        <location evidence="1">Preautophagosomal structure membrane</location>
        <topology evidence="1">Peripheral membrane protein</topology>
    </subcellularLocation>
</comment>
<proteinExistence type="inferred from homology"/>
<feature type="binding site" evidence="14">
    <location>
        <position position="113"/>
    </location>
    <ligand>
        <name>ATP</name>
        <dbReference type="ChEBI" id="CHEBI:30616"/>
    </ligand>
</feature>
<dbReference type="OMA" id="FREAWQE"/>
<organism evidence="17 18">
    <name type="scientific">Stachybotrys chlorohalonatus (strain IBT 40285)</name>
    <dbReference type="NCBI Taxonomy" id="1283841"/>
    <lineage>
        <taxon>Eukaryota</taxon>
        <taxon>Fungi</taxon>
        <taxon>Dikarya</taxon>
        <taxon>Ascomycota</taxon>
        <taxon>Pezizomycotina</taxon>
        <taxon>Sordariomycetes</taxon>
        <taxon>Hypocreomycetidae</taxon>
        <taxon>Hypocreales</taxon>
        <taxon>Stachybotryaceae</taxon>
        <taxon>Stachybotrys</taxon>
    </lineage>
</organism>
<evidence type="ECO:0000313" key="17">
    <source>
        <dbReference type="EMBL" id="KFA59986.1"/>
    </source>
</evidence>
<keyword evidence="18" id="KW-1185">Reference proteome</keyword>
<dbReference type="PANTHER" id="PTHR24348">
    <property type="entry name" value="SERINE/THREONINE-PROTEIN KINASE UNC-51-RELATED"/>
    <property type="match status" value="1"/>
</dbReference>
<keyword evidence="6 14" id="KW-0547">Nucleotide-binding</keyword>
<evidence type="ECO:0000256" key="9">
    <source>
        <dbReference type="ARBA" id="ARBA00022927"/>
    </source>
</evidence>
<evidence type="ECO:0000256" key="4">
    <source>
        <dbReference type="ARBA" id="ARBA00022527"/>
    </source>
</evidence>
<name>A0A084Q7Q1_STAC4</name>
<dbReference type="GO" id="GO:0005829">
    <property type="term" value="C:cytosol"/>
    <property type="evidence" value="ECO:0007669"/>
    <property type="project" value="TreeGrafter"/>
</dbReference>
<dbReference type="Pfam" id="PF00069">
    <property type="entry name" value="Pkinase"/>
    <property type="match status" value="1"/>
</dbReference>
<accession>A0A084Q7Q1</accession>
<dbReference type="InterPro" id="IPR008271">
    <property type="entry name" value="Ser/Thr_kinase_AS"/>
</dbReference>
<dbReference type="FunCoup" id="A0A084Q7Q1">
    <property type="interactions" value="208"/>
</dbReference>
<evidence type="ECO:0000256" key="12">
    <source>
        <dbReference type="ARBA" id="ARBA00047899"/>
    </source>
</evidence>
<keyword evidence="8 14" id="KW-0067">ATP-binding</keyword>
<dbReference type="InterPro" id="IPR000719">
    <property type="entry name" value="Prot_kinase_dom"/>
</dbReference>
<evidence type="ECO:0000259" key="16">
    <source>
        <dbReference type="PROSITE" id="PS50011"/>
    </source>
</evidence>
<sequence length="366" mass="41492">MTTRSKNSHAPARFLNNDNLVGGHQHYMKPHPKSRDWWQLLANKSLLISETCSAITAQITPSSWRSRRAAIRDKAVSLQDNFAKTKVGKGGFGTVHVIDQTDSRGFMRQLAVKQFRRQFGQSSRSYHKAVLSEFSIARRMRHHNIVRTFDISEDSRHRCYQTMEFYPGGDLLMLLSSAGALHPEEVRCFFKQLMQGVQYLHSMGVAHCDLKPDNLLLTQDGLLKIADFGLSEYVRLSWEEDVHMITGLRGSMAYMAPEIHTKRKFDGYAADIWACGMIHVRMRTGIFLWTIAKQNDDTNYAAYTASLRLGRGYKPLELLGPEDCRTVMYSMFNPSPSLRMTASQILESSWVVSIQVCAAATIPSTS</sequence>
<dbReference type="CDD" id="cd13994">
    <property type="entry name" value="STKc_HAL4_like"/>
    <property type="match status" value="1"/>
</dbReference>
<dbReference type="Gene3D" id="1.10.510.10">
    <property type="entry name" value="Transferase(Phosphotransferase) domain 1"/>
    <property type="match status" value="1"/>
</dbReference>
<evidence type="ECO:0000313" key="18">
    <source>
        <dbReference type="Proteomes" id="UP000028524"/>
    </source>
</evidence>
<protein>
    <recommendedName>
        <fullName evidence="2">non-specific serine/threonine protein kinase</fullName>
        <ecNumber evidence="2">2.7.11.1</ecNumber>
    </recommendedName>
    <alternativeName>
        <fullName evidence="11">Autophagy-related protein 1</fullName>
    </alternativeName>
</protein>
<dbReference type="OrthoDB" id="5118436at2759"/>
<keyword evidence="10" id="KW-0072">Autophagy</keyword>
<dbReference type="InterPro" id="IPR017441">
    <property type="entry name" value="Protein_kinase_ATP_BS"/>
</dbReference>
<evidence type="ECO:0000256" key="13">
    <source>
        <dbReference type="ARBA" id="ARBA00048679"/>
    </source>
</evidence>
<evidence type="ECO:0000256" key="11">
    <source>
        <dbReference type="ARBA" id="ARBA00030237"/>
    </source>
</evidence>
<dbReference type="PANTHER" id="PTHR24348:SF22">
    <property type="entry name" value="NON-SPECIFIC SERINE_THREONINE PROTEIN KINASE"/>
    <property type="match status" value="1"/>
</dbReference>
<dbReference type="InterPro" id="IPR011009">
    <property type="entry name" value="Kinase-like_dom_sf"/>
</dbReference>
<dbReference type="GO" id="GO:0000045">
    <property type="term" value="P:autophagosome assembly"/>
    <property type="evidence" value="ECO:0007669"/>
    <property type="project" value="TreeGrafter"/>
</dbReference>
<dbReference type="InterPro" id="IPR045269">
    <property type="entry name" value="Atg1-like"/>
</dbReference>
<dbReference type="Proteomes" id="UP000028524">
    <property type="component" value="Unassembled WGS sequence"/>
</dbReference>
<keyword evidence="3" id="KW-0813">Transport</keyword>
<keyword evidence="9" id="KW-0653">Protein transport</keyword>
<gene>
    <name evidence="17" type="ORF">S40285_08483</name>
</gene>
<reference evidence="17 18" key="1">
    <citation type="journal article" date="2014" name="BMC Genomics">
        <title>Comparative genome sequencing reveals chemotype-specific gene clusters in the toxigenic black mold Stachybotrys.</title>
        <authorList>
            <person name="Semeiks J."/>
            <person name="Borek D."/>
            <person name="Otwinowski Z."/>
            <person name="Grishin N.V."/>
        </authorList>
    </citation>
    <scope>NUCLEOTIDE SEQUENCE [LARGE SCALE GENOMIC DNA]</scope>
    <source>
        <strain evidence="17 18">IBT 40285</strain>
    </source>
</reference>
<dbReference type="STRING" id="1283841.A0A084Q7Q1"/>